<dbReference type="Proteomes" id="UP000184164">
    <property type="component" value="Unassembled WGS sequence"/>
</dbReference>
<gene>
    <name evidence="1" type="ORF">SAMN05444274_107162</name>
</gene>
<keyword evidence="2" id="KW-1185">Reference proteome</keyword>
<protein>
    <submittedName>
        <fullName evidence="1">Uncharacterized protein</fullName>
    </submittedName>
</protein>
<sequence length="39" mass="4551">MLLNEIRLEGDKKVDCGVENYLLLFLFSTGIFETFKQLL</sequence>
<proteinExistence type="predicted"/>
<reference evidence="2" key="1">
    <citation type="submission" date="2016-11" db="EMBL/GenBank/DDBJ databases">
        <authorList>
            <person name="Varghese N."/>
            <person name="Submissions S."/>
        </authorList>
    </citation>
    <scope>NUCLEOTIDE SEQUENCE [LARGE SCALE GENOMIC DNA]</scope>
    <source>
        <strain evidence="2">DSM 26910</strain>
    </source>
</reference>
<dbReference type="STRING" id="1484053.SAMN05444274_107162"/>
<dbReference type="EMBL" id="FQUM01000007">
    <property type="protein sequence ID" value="SHF68042.1"/>
    <property type="molecule type" value="Genomic_DNA"/>
</dbReference>
<dbReference type="AlphaFoldDB" id="A0A1M5DMN0"/>
<name>A0A1M5DMN0_9BACT</name>
<organism evidence="1 2">
    <name type="scientific">Mariniphaga anaerophila</name>
    <dbReference type="NCBI Taxonomy" id="1484053"/>
    <lineage>
        <taxon>Bacteria</taxon>
        <taxon>Pseudomonadati</taxon>
        <taxon>Bacteroidota</taxon>
        <taxon>Bacteroidia</taxon>
        <taxon>Marinilabiliales</taxon>
        <taxon>Prolixibacteraceae</taxon>
        <taxon>Mariniphaga</taxon>
    </lineage>
</organism>
<evidence type="ECO:0000313" key="2">
    <source>
        <dbReference type="Proteomes" id="UP000184164"/>
    </source>
</evidence>
<evidence type="ECO:0000313" key="1">
    <source>
        <dbReference type="EMBL" id="SHF68042.1"/>
    </source>
</evidence>
<accession>A0A1M5DMN0</accession>